<evidence type="ECO:0000259" key="2">
    <source>
        <dbReference type="Pfam" id="PF13511"/>
    </source>
</evidence>
<dbReference type="AlphaFoldDB" id="A0A317C9D3"/>
<dbReference type="EMBL" id="QGKL01000042">
    <property type="protein sequence ID" value="PWQ93933.1"/>
    <property type="molecule type" value="Genomic_DNA"/>
</dbReference>
<proteinExistence type="predicted"/>
<dbReference type="Pfam" id="PF13511">
    <property type="entry name" value="DUF4124"/>
    <property type="match status" value="1"/>
</dbReference>
<dbReference type="Proteomes" id="UP000245506">
    <property type="component" value="Unassembled WGS sequence"/>
</dbReference>
<evidence type="ECO:0000313" key="3">
    <source>
        <dbReference type="EMBL" id="PWQ93933.1"/>
    </source>
</evidence>
<accession>A0A317C9D3</accession>
<feature type="chain" id="PRO_5016245555" description="DUF4124 domain-containing protein" evidence="1">
    <location>
        <begin position="21"/>
        <end position="205"/>
    </location>
</feature>
<reference evidence="3 4" key="1">
    <citation type="submission" date="2018-05" db="EMBL/GenBank/DDBJ databases">
        <title>Leucothrix arctica sp. nov., isolated from Arctic seawater.</title>
        <authorList>
            <person name="Choi A."/>
            <person name="Baek K."/>
        </authorList>
    </citation>
    <scope>NUCLEOTIDE SEQUENCE [LARGE SCALE GENOMIC DNA]</scope>
    <source>
        <strain evidence="3 4">IMCC9719</strain>
    </source>
</reference>
<comment type="caution">
    <text evidence="3">The sequence shown here is derived from an EMBL/GenBank/DDBJ whole genome shotgun (WGS) entry which is preliminary data.</text>
</comment>
<gene>
    <name evidence="3" type="ORF">DKT75_20255</name>
</gene>
<evidence type="ECO:0000256" key="1">
    <source>
        <dbReference type="SAM" id="SignalP"/>
    </source>
</evidence>
<feature type="domain" description="DUF4124" evidence="2">
    <location>
        <begin position="11"/>
        <end position="42"/>
    </location>
</feature>
<keyword evidence="4" id="KW-1185">Reference proteome</keyword>
<sequence>MTSIKLTALIFILASSAADASLFRWVDESGKVHFSDKIPPSIAQKGHTSLNKHGIESEVVSSSAELKRQQEVHEKKKEIETEKTAAMLVEEEQKKKDDMLLSTYDSRGELMRAFNNKLSLIDQSVEISTAREENLVQKLKRLHRKHKASKSEMNRMTLSLQIDNAESTLADYRALILLNRTDKKILTKQYKTTLSRFDDLTQASE</sequence>
<dbReference type="OrthoDB" id="7064973at2"/>
<evidence type="ECO:0000313" key="4">
    <source>
        <dbReference type="Proteomes" id="UP000245506"/>
    </source>
</evidence>
<organism evidence="3 4">
    <name type="scientific">Leucothrix arctica</name>
    <dbReference type="NCBI Taxonomy" id="1481894"/>
    <lineage>
        <taxon>Bacteria</taxon>
        <taxon>Pseudomonadati</taxon>
        <taxon>Pseudomonadota</taxon>
        <taxon>Gammaproteobacteria</taxon>
        <taxon>Thiotrichales</taxon>
        <taxon>Thiotrichaceae</taxon>
        <taxon>Leucothrix</taxon>
    </lineage>
</organism>
<feature type="signal peptide" evidence="1">
    <location>
        <begin position="1"/>
        <end position="20"/>
    </location>
</feature>
<protein>
    <recommendedName>
        <fullName evidence="2">DUF4124 domain-containing protein</fullName>
    </recommendedName>
</protein>
<keyword evidence="1" id="KW-0732">Signal</keyword>
<dbReference type="InterPro" id="IPR025392">
    <property type="entry name" value="DUF4124"/>
</dbReference>
<name>A0A317C9D3_9GAMM</name>
<dbReference type="RefSeq" id="WP_109826409.1">
    <property type="nucleotide sequence ID" value="NZ_QGKL01000042.1"/>
</dbReference>